<reference evidence="3" key="1">
    <citation type="submission" date="2016-10" db="EMBL/GenBank/DDBJ databases">
        <authorList>
            <person name="Varghese N."/>
            <person name="Submissions S."/>
        </authorList>
    </citation>
    <scope>NUCLEOTIDE SEQUENCE [LARGE SCALE GENOMIC DNA]</scope>
    <source>
        <strain evidence="3">DSM 45079</strain>
    </source>
</reference>
<gene>
    <name evidence="2" type="ORF">SAMN04488563_3385</name>
</gene>
<dbReference type="STRING" id="419479.SAMN04488563_3385"/>
<dbReference type="AlphaFoldDB" id="A0A1H2K3V9"/>
<protein>
    <submittedName>
        <fullName evidence="2">Polysaccharide pyruvyl transferase</fullName>
    </submittedName>
</protein>
<sequence length="261" mass="29023">MLNSVGLANFVDDLPDPGEGVRYLRSLTHVSVRDQESSDKLASLGIAHRLAPDAVHSLRLNRPATRPERPEIALFQVCESVLRRYGIDAVAAALIGCDALRQHPIRVLMTGTWREGGDSVDANRDLVRRVKGLDPAADIEMIMDRRPFDLVDHIQRARVVIGTSLHLRIVASAYDVPRVTLSVFVSDKPTRYARLWDDIMPFDVSLDEMGDAVNAALSLDGSRRVIAQSDELARLSDENLRQVSDQVISAARDRRRSATRL</sequence>
<keyword evidence="2" id="KW-0808">Transferase</keyword>
<feature type="domain" description="Polysaccharide pyruvyl transferase" evidence="1">
    <location>
        <begin position="22"/>
        <end position="182"/>
    </location>
</feature>
<keyword evidence="3" id="KW-1185">Reference proteome</keyword>
<dbReference type="Pfam" id="PF04230">
    <property type="entry name" value="PS_pyruv_trans"/>
    <property type="match status" value="1"/>
</dbReference>
<accession>A0A1H2K3V9</accession>
<dbReference type="RefSeq" id="WP_160312729.1">
    <property type="nucleotide sequence ID" value="NZ_KQ061224.1"/>
</dbReference>
<evidence type="ECO:0000313" key="3">
    <source>
        <dbReference type="Proteomes" id="UP000182977"/>
    </source>
</evidence>
<dbReference type="OrthoDB" id="1425928at2"/>
<name>A0A1H2K3V9_9ACTN</name>
<dbReference type="GO" id="GO:0016740">
    <property type="term" value="F:transferase activity"/>
    <property type="evidence" value="ECO:0007669"/>
    <property type="project" value="UniProtKB-KW"/>
</dbReference>
<organism evidence="2 3">
    <name type="scientific">Jiangella alkaliphila</name>
    <dbReference type="NCBI Taxonomy" id="419479"/>
    <lineage>
        <taxon>Bacteria</taxon>
        <taxon>Bacillati</taxon>
        <taxon>Actinomycetota</taxon>
        <taxon>Actinomycetes</taxon>
        <taxon>Jiangellales</taxon>
        <taxon>Jiangellaceae</taxon>
        <taxon>Jiangella</taxon>
    </lineage>
</organism>
<dbReference type="InterPro" id="IPR007345">
    <property type="entry name" value="Polysacch_pyruvyl_Trfase"/>
</dbReference>
<proteinExistence type="predicted"/>
<evidence type="ECO:0000313" key="2">
    <source>
        <dbReference type="EMBL" id="SDU63253.1"/>
    </source>
</evidence>
<dbReference type="EMBL" id="LT629791">
    <property type="protein sequence ID" value="SDU63253.1"/>
    <property type="molecule type" value="Genomic_DNA"/>
</dbReference>
<dbReference type="Proteomes" id="UP000182977">
    <property type="component" value="Chromosome I"/>
</dbReference>
<evidence type="ECO:0000259" key="1">
    <source>
        <dbReference type="Pfam" id="PF04230"/>
    </source>
</evidence>